<evidence type="ECO:0000313" key="8">
    <source>
        <dbReference type="Proteomes" id="UP001347796"/>
    </source>
</evidence>
<comment type="similarity">
    <text evidence="2 6">Belongs to the tetraspanin (TM4SF) family.</text>
</comment>
<keyword evidence="8" id="KW-1185">Reference proteome</keyword>
<comment type="caution">
    <text evidence="7">The sequence shown here is derived from an EMBL/GenBank/DDBJ whole genome shotgun (WGS) entry which is preliminary data.</text>
</comment>
<keyword evidence="5 6" id="KW-0472">Membrane</keyword>
<evidence type="ECO:0000256" key="3">
    <source>
        <dbReference type="ARBA" id="ARBA00022692"/>
    </source>
</evidence>
<dbReference type="SUPFAM" id="SSF48652">
    <property type="entry name" value="Tetraspanin"/>
    <property type="match status" value="1"/>
</dbReference>
<dbReference type="AlphaFoldDB" id="A0AAN8JC35"/>
<evidence type="ECO:0000313" key="7">
    <source>
        <dbReference type="EMBL" id="KAK6172280.1"/>
    </source>
</evidence>
<dbReference type="InterPro" id="IPR008952">
    <property type="entry name" value="Tetraspanin_EC2_sf"/>
</dbReference>
<dbReference type="GO" id="GO:0005886">
    <property type="term" value="C:plasma membrane"/>
    <property type="evidence" value="ECO:0007669"/>
    <property type="project" value="TreeGrafter"/>
</dbReference>
<feature type="transmembrane region" description="Helical" evidence="6">
    <location>
        <begin position="12"/>
        <end position="41"/>
    </location>
</feature>
<dbReference type="InterPro" id="IPR000301">
    <property type="entry name" value="Tetraspanin_animals"/>
</dbReference>
<feature type="transmembrane region" description="Helical" evidence="6">
    <location>
        <begin position="109"/>
        <end position="132"/>
    </location>
</feature>
<organism evidence="7 8">
    <name type="scientific">Patella caerulea</name>
    <name type="common">Rayed Mediterranean limpet</name>
    <dbReference type="NCBI Taxonomy" id="87958"/>
    <lineage>
        <taxon>Eukaryota</taxon>
        <taxon>Metazoa</taxon>
        <taxon>Spiralia</taxon>
        <taxon>Lophotrochozoa</taxon>
        <taxon>Mollusca</taxon>
        <taxon>Gastropoda</taxon>
        <taxon>Patellogastropoda</taxon>
        <taxon>Patelloidea</taxon>
        <taxon>Patellidae</taxon>
        <taxon>Patella</taxon>
    </lineage>
</organism>
<dbReference type="Gene3D" id="1.10.1450.10">
    <property type="entry name" value="Tetraspanin"/>
    <property type="match status" value="1"/>
</dbReference>
<evidence type="ECO:0000256" key="4">
    <source>
        <dbReference type="ARBA" id="ARBA00022989"/>
    </source>
</evidence>
<proteinExistence type="inferred from homology"/>
<evidence type="ECO:0000256" key="5">
    <source>
        <dbReference type="ARBA" id="ARBA00023136"/>
    </source>
</evidence>
<dbReference type="Proteomes" id="UP001347796">
    <property type="component" value="Unassembled WGS sequence"/>
</dbReference>
<name>A0AAN8JC35_PATCE</name>
<evidence type="ECO:0000256" key="6">
    <source>
        <dbReference type="RuleBase" id="RU361218"/>
    </source>
</evidence>
<dbReference type="InterPro" id="IPR018499">
    <property type="entry name" value="Tetraspanin/Peripherin"/>
</dbReference>
<accession>A0AAN8JC35</accession>
<keyword evidence="4 6" id="KW-1133">Transmembrane helix</keyword>
<comment type="subcellular location">
    <subcellularLocation>
        <location evidence="1 6">Membrane</location>
        <topology evidence="1 6">Multi-pass membrane protein</topology>
    </subcellularLocation>
</comment>
<sequence>MGSISSPLAVIFRLLLIFLNIVFVLVGLIFMALGIVVKFFLGTILQSSLMSGTVKDIYDDISKDQPIPKNLEFGTFTNDAGLALIILGVILFGISVFACCGACYKWRPFLIIFCCLVIVLLLGEVTATGLLISKSSPVHDKARKELVSQLKNYNVDGSDGFSATFNLFMVGMKCCGVNGQDDFTDLALKYKGNSVTIPPACCKTMPDNAEALQQCQNAPTSDNSYTEGCYDAFLNLINSGNKWAIPVLVVIFIIQLLEVIFAAYVIRDIGKGSVGPV</sequence>
<dbReference type="PANTHER" id="PTHR19282:SF551">
    <property type="entry name" value="RE08073P-RELATED"/>
    <property type="match status" value="1"/>
</dbReference>
<dbReference type="PIRSF" id="PIRSF002419">
    <property type="entry name" value="Tetraspanin"/>
    <property type="match status" value="1"/>
</dbReference>
<dbReference type="CDD" id="cd03156">
    <property type="entry name" value="uroplakin_I_like_LEL"/>
    <property type="match status" value="1"/>
</dbReference>
<keyword evidence="3 6" id="KW-0812">Transmembrane</keyword>
<dbReference type="Pfam" id="PF00335">
    <property type="entry name" value="Tetraspanin"/>
    <property type="match status" value="1"/>
</dbReference>
<gene>
    <name evidence="7" type="ORF">SNE40_015975</name>
</gene>
<protein>
    <recommendedName>
        <fullName evidence="6">Tetraspanin</fullName>
    </recommendedName>
</protein>
<evidence type="ECO:0000256" key="2">
    <source>
        <dbReference type="ARBA" id="ARBA00006840"/>
    </source>
</evidence>
<evidence type="ECO:0000256" key="1">
    <source>
        <dbReference type="ARBA" id="ARBA00004141"/>
    </source>
</evidence>
<dbReference type="PANTHER" id="PTHR19282">
    <property type="entry name" value="TETRASPANIN"/>
    <property type="match status" value="1"/>
</dbReference>
<reference evidence="7 8" key="1">
    <citation type="submission" date="2024-01" db="EMBL/GenBank/DDBJ databases">
        <title>The genome of the rayed Mediterranean limpet Patella caerulea (Linnaeus, 1758).</title>
        <authorList>
            <person name="Anh-Thu Weber A."/>
            <person name="Halstead-Nussloch G."/>
        </authorList>
    </citation>
    <scope>NUCLEOTIDE SEQUENCE [LARGE SCALE GENOMIC DNA]</scope>
    <source>
        <strain evidence="7">AATW-2023a</strain>
        <tissue evidence="7">Whole specimen</tissue>
    </source>
</reference>
<feature type="transmembrane region" description="Helical" evidence="6">
    <location>
        <begin position="243"/>
        <end position="266"/>
    </location>
</feature>
<dbReference type="EMBL" id="JAZGQO010000011">
    <property type="protein sequence ID" value="KAK6172280.1"/>
    <property type="molecule type" value="Genomic_DNA"/>
</dbReference>
<feature type="transmembrane region" description="Helical" evidence="6">
    <location>
        <begin position="80"/>
        <end position="102"/>
    </location>
</feature>